<evidence type="ECO:0000313" key="2">
    <source>
        <dbReference type="EMBL" id="OGY64117.1"/>
    </source>
</evidence>
<dbReference type="EMBL" id="MHJG01000009">
    <property type="protein sequence ID" value="OGY64117.1"/>
    <property type="molecule type" value="Genomic_DNA"/>
</dbReference>
<dbReference type="Proteomes" id="UP000177960">
    <property type="component" value="Unassembled WGS sequence"/>
</dbReference>
<reference evidence="2 3" key="1">
    <citation type="journal article" date="2016" name="Nat. Commun.">
        <title>Thousands of microbial genomes shed light on interconnected biogeochemical processes in an aquifer system.</title>
        <authorList>
            <person name="Anantharaman K."/>
            <person name="Brown C.T."/>
            <person name="Hug L.A."/>
            <person name="Sharon I."/>
            <person name="Castelle C.J."/>
            <person name="Probst A.J."/>
            <person name="Thomas B.C."/>
            <person name="Singh A."/>
            <person name="Wilkins M.J."/>
            <person name="Karaoz U."/>
            <person name="Brodie E.L."/>
            <person name="Williams K.H."/>
            <person name="Hubbard S.S."/>
            <person name="Banfield J.F."/>
        </authorList>
    </citation>
    <scope>NUCLEOTIDE SEQUENCE [LARGE SCALE GENOMIC DNA]</scope>
</reference>
<comment type="caution">
    <text evidence="2">The sequence shown here is derived from an EMBL/GenBank/DDBJ whole genome shotgun (WGS) entry which is preliminary data.</text>
</comment>
<feature type="region of interest" description="Disordered" evidence="1">
    <location>
        <begin position="1"/>
        <end position="21"/>
    </location>
</feature>
<name>A0A1G1ZJW7_9BACT</name>
<proteinExistence type="predicted"/>
<dbReference type="STRING" id="1798404.A3B92_01050"/>
<accession>A0A1G1ZJW7</accession>
<feature type="compositionally biased region" description="Basic residues" evidence="1">
    <location>
        <begin position="7"/>
        <end position="21"/>
    </location>
</feature>
<evidence type="ECO:0000313" key="3">
    <source>
        <dbReference type="Proteomes" id="UP000177960"/>
    </source>
</evidence>
<protein>
    <submittedName>
        <fullName evidence="2">Uncharacterized protein</fullName>
    </submittedName>
</protein>
<dbReference type="AlphaFoldDB" id="A0A1G1ZJW7"/>
<evidence type="ECO:0000256" key="1">
    <source>
        <dbReference type="SAM" id="MobiDB-lite"/>
    </source>
</evidence>
<sequence length="70" mass="7883">MADNQKGKKKKDGGKKAGRNKRSVERYYNFGGYGGGPVARKLRRIIRSSGFAEAMRWAEERGEVGTLRHL</sequence>
<gene>
    <name evidence="2" type="ORF">A3B92_01050</name>
</gene>
<organism evidence="2 3">
    <name type="scientific">Candidatus Harrisonbacteria bacterium RIFCSPHIGHO2_02_FULL_42_16</name>
    <dbReference type="NCBI Taxonomy" id="1798404"/>
    <lineage>
        <taxon>Bacteria</taxon>
        <taxon>Candidatus Harrisoniibacteriota</taxon>
    </lineage>
</organism>